<dbReference type="STRING" id="230819.A0A5C3KQR0"/>
<feature type="signal peptide" evidence="1">
    <location>
        <begin position="1"/>
        <end position="22"/>
    </location>
</feature>
<gene>
    <name evidence="2" type="ORF">FA15DRAFT_671198</name>
</gene>
<keyword evidence="1" id="KW-0732">Signal</keyword>
<evidence type="ECO:0000256" key="1">
    <source>
        <dbReference type="SAM" id="SignalP"/>
    </source>
</evidence>
<protein>
    <submittedName>
        <fullName evidence="2">Uncharacterized protein</fullName>
    </submittedName>
</protein>
<dbReference type="Proteomes" id="UP000307440">
    <property type="component" value="Unassembled WGS sequence"/>
</dbReference>
<dbReference type="AlphaFoldDB" id="A0A5C3KQR0"/>
<organism evidence="2 3">
    <name type="scientific">Coprinopsis marcescibilis</name>
    <name type="common">Agaric fungus</name>
    <name type="synonym">Psathyrella marcescibilis</name>
    <dbReference type="NCBI Taxonomy" id="230819"/>
    <lineage>
        <taxon>Eukaryota</taxon>
        <taxon>Fungi</taxon>
        <taxon>Dikarya</taxon>
        <taxon>Basidiomycota</taxon>
        <taxon>Agaricomycotina</taxon>
        <taxon>Agaricomycetes</taxon>
        <taxon>Agaricomycetidae</taxon>
        <taxon>Agaricales</taxon>
        <taxon>Agaricineae</taxon>
        <taxon>Psathyrellaceae</taxon>
        <taxon>Coprinopsis</taxon>
    </lineage>
</organism>
<dbReference type="OrthoDB" id="10261782at2759"/>
<evidence type="ECO:0000313" key="3">
    <source>
        <dbReference type="Proteomes" id="UP000307440"/>
    </source>
</evidence>
<sequence>MPSASLRVRLAVQAVVICLSQAAQVPFRGRASGAPQSSFEADSQWRFDAHPPANATGNFIFDGVSSLLQQWANTHYRNGHNIVPATIPVGTLLYHGTNQKVLPAGPEWTAVDPEHSYFFCRAPAEGEGCYHLTLAATRPLNLLYFDGSSAAKMYGTMDSQDMIIWGEIKSPYNEWERIISLCDWGKKYDLDGFLRMEPDFEIMLCDFKNGVEPVSFLNLRPAGTLGPPGVPPHERRQGKVSQRLNYGLIEAGQWHNRFPGDTRITLDLGRLISFYDLDMFPSLVEGRLNQERFDHRVAGIDKEDMERLLARVDEVLTSKPVASGVDWSSLYRVVIHRYADRLELLRYMLNSTGTDSSSRTDKVLHDTHEFVGSMLSPYILNDAQPSNPPSQGSPQLSWASPVFELCATTHTKYIKSLPLTTSERLMLRSVNEVLHEICRVVVGIWAEGIELNLTTGPDFAGSDSEPWTSSKSAKVRERWHSKVVTLMGWLDWSVWVKCRPACGFEEMCYLPTWPFFRNSDGRIPTLQQDIPQDLHSPDALRPPLGYKEGQWERILRSWELERYNSTVMQKKAEAIPDSNWTRPKPRCARRLQPFDFCLNC</sequence>
<keyword evidence="3" id="KW-1185">Reference proteome</keyword>
<name>A0A5C3KQR0_COPMA</name>
<evidence type="ECO:0000313" key="2">
    <source>
        <dbReference type="EMBL" id="TFK22762.1"/>
    </source>
</evidence>
<accession>A0A5C3KQR0</accession>
<proteinExistence type="predicted"/>
<dbReference type="PANTHER" id="PTHR35204">
    <property type="entry name" value="YALI0A21131P"/>
    <property type="match status" value="1"/>
</dbReference>
<dbReference type="EMBL" id="ML210233">
    <property type="protein sequence ID" value="TFK22762.1"/>
    <property type="molecule type" value="Genomic_DNA"/>
</dbReference>
<reference evidence="2 3" key="1">
    <citation type="journal article" date="2019" name="Nat. Ecol. Evol.">
        <title>Megaphylogeny resolves global patterns of mushroom evolution.</title>
        <authorList>
            <person name="Varga T."/>
            <person name="Krizsan K."/>
            <person name="Foldi C."/>
            <person name="Dima B."/>
            <person name="Sanchez-Garcia M."/>
            <person name="Sanchez-Ramirez S."/>
            <person name="Szollosi G.J."/>
            <person name="Szarkandi J.G."/>
            <person name="Papp V."/>
            <person name="Albert L."/>
            <person name="Andreopoulos W."/>
            <person name="Angelini C."/>
            <person name="Antonin V."/>
            <person name="Barry K.W."/>
            <person name="Bougher N.L."/>
            <person name="Buchanan P."/>
            <person name="Buyck B."/>
            <person name="Bense V."/>
            <person name="Catcheside P."/>
            <person name="Chovatia M."/>
            <person name="Cooper J."/>
            <person name="Damon W."/>
            <person name="Desjardin D."/>
            <person name="Finy P."/>
            <person name="Geml J."/>
            <person name="Haridas S."/>
            <person name="Hughes K."/>
            <person name="Justo A."/>
            <person name="Karasinski D."/>
            <person name="Kautmanova I."/>
            <person name="Kiss B."/>
            <person name="Kocsube S."/>
            <person name="Kotiranta H."/>
            <person name="LaButti K.M."/>
            <person name="Lechner B.E."/>
            <person name="Liimatainen K."/>
            <person name="Lipzen A."/>
            <person name="Lukacs Z."/>
            <person name="Mihaltcheva S."/>
            <person name="Morgado L.N."/>
            <person name="Niskanen T."/>
            <person name="Noordeloos M.E."/>
            <person name="Ohm R.A."/>
            <person name="Ortiz-Santana B."/>
            <person name="Ovrebo C."/>
            <person name="Racz N."/>
            <person name="Riley R."/>
            <person name="Savchenko A."/>
            <person name="Shiryaev A."/>
            <person name="Soop K."/>
            <person name="Spirin V."/>
            <person name="Szebenyi C."/>
            <person name="Tomsovsky M."/>
            <person name="Tulloss R.E."/>
            <person name="Uehling J."/>
            <person name="Grigoriev I.V."/>
            <person name="Vagvolgyi C."/>
            <person name="Papp T."/>
            <person name="Martin F.M."/>
            <person name="Miettinen O."/>
            <person name="Hibbett D.S."/>
            <person name="Nagy L.G."/>
        </authorList>
    </citation>
    <scope>NUCLEOTIDE SEQUENCE [LARGE SCALE GENOMIC DNA]</scope>
    <source>
        <strain evidence="2 3">CBS 121175</strain>
    </source>
</reference>
<feature type="chain" id="PRO_5023003841" evidence="1">
    <location>
        <begin position="23"/>
        <end position="600"/>
    </location>
</feature>
<dbReference type="InterPro" id="IPR038921">
    <property type="entry name" value="YOR389W-like"/>
</dbReference>
<dbReference type="PANTHER" id="PTHR35204:SF1">
    <property type="entry name" value="ENTEROTOXIN"/>
    <property type="match status" value="1"/>
</dbReference>